<gene>
    <name evidence="6" type="ORF">AOQ84DRAFT_401970</name>
</gene>
<evidence type="ECO:0000256" key="1">
    <source>
        <dbReference type="ARBA" id="ARBA00005964"/>
    </source>
</evidence>
<comment type="similarity">
    <text evidence="1 4">Belongs to the type-B carboxylesterase/lipase family.</text>
</comment>
<dbReference type="GO" id="GO:0016787">
    <property type="term" value="F:hydrolase activity"/>
    <property type="evidence" value="ECO:0007669"/>
    <property type="project" value="UniProtKB-KW"/>
</dbReference>
<dbReference type="EMBL" id="KV748534">
    <property type="protein sequence ID" value="OCL14774.1"/>
    <property type="molecule type" value="Genomic_DNA"/>
</dbReference>
<name>A0A8E2JYU1_9PEZI</name>
<dbReference type="InterPro" id="IPR029058">
    <property type="entry name" value="AB_hydrolase_fold"/>
</dbReference>
<comment type="similarity">
    <text evidence="2">Belongs to the 'GDXG' lipolytic enzyme family.</text>
</comment>
<evidence type="ECO:0000313" key="7">
    <source>
        <dbReference type="Proteomes" id="UP000250140"/>
    </source>
</evidence>
<evidence type="ECO:0000256" key="4">
    <source>
        <dbReference type="RuleBase" id="RU361235"/>
    </source>
</evidence>
<dbReference type="OrthoDB" id="6846267at2759"/>
<dbReference type="EC" id="3.1.1.-" evidence="4"/>
<reference evidence="6 7" key="1">
    <citation type="journal article" date="2016" name="Nat. Commun.">
        <title>Ectomycorrhizal ecology is imprinted in the genome of the dominant symbiotic fungus Cenococcum geophilum.</title>
        <authorList>
            <consortium name="DOE Joint Genome Institute"/>
            <person name="Peter M."/>
            <person name="Kohler A."/>
            <person name="Ohm R.A."/>
            <person name="Kuo A."/>
            <person name="Krutzmann J."/>
            <person name="Morin E."/>
            <person name="Arend M."/>
            <person name="Barry K.W."/>
            <person name="Binder M."/>
            <person name="Choi C."/>
            <person name="Clum A."/>
            <person name="Copeland A."/>
            <person name="Grisel N."/>
            <person name="Haridas S."/>
            <person name="Kipfer T."/>
            <person name="LaButti K."/>
            <person name="Lindquist E."/>
            <person name="Lipzen A."/>
            <person name="Maire R."/>
            <person name="Meier B."/>
            <person name="Mihaltcheva S."/>
            <person name="Molinier V."/>
            <person name="Murat C."/>
            <person name="Poggeler S."/>
            <person name="Quandt C.A."/>
            <person name="Sperisen C."/>
            <person name="Tritt A."/>
            <person name="Tisserant E."/>
            <person name="Crous P.W."/>
            <person name="Henrissat B."/>
            <person name="Nehls U."/>
            <person name="Egli S."/>
            <person name="Spatafora J.W."/>
            <person name="Grigoriev I.V."/>
            <person name="Martin F.M."/>
        </authorList>
    </citation>
    <scope>NUCLEOTIDE SEQUENCE [LARGE SCALE GENOMIC DNA]</scope>
    <source>
        <strain evidence="6 7">CBS 207.34</strain>
    </source>
</reference>
<dbReference type="PROSITE" id="PS01173">
    <property type="entry name" value="LIPASE_GDXG_HIS"/>
    <property type="match status" value="1"/>
</dbReference>
<dbReference type="Pfam" id="PF00135">
    <property type="entry name" value="COesterase"/>
    <property type="match status" value="1"/>
</dbReference>
<keyword evidence="3 4" id="KW-0378">Hydrolase</keyword>
<dbReference type="InterPro" id="IPR002018">
    <property type="entry name" value="CarbesteraseB"/>
</dbReference>
<evidence type="ECO:0000256" key="3">
    <source>
        <dbReference type="ARBA" id="ARBA00022801"/>
    </source>
</evidence>
<dbReference type="InterPro" id="IPR002168">
    <property type="entry name" value="Lipase_GDXG_HIS_AS"/>
</dbReference>
<evidence type="ECO:0000313" key="6">
    <source>
        <dbReference type="EMBL" id="OCL14774.1"/>
    </source>
</evidence>
<proteinExistence type="inferred from homology"/>
<dbReference type="Gene3D" id="3.40.50.1820">
    <property type="entry name" value="alpha/beta hydrolase"/>
    <property type="match status" value="1"/>
</dbReference>
<dbReference type="PANTHER" id="PTHR11559">
    <property type="entry name" value="CARBOXYLESTERASE"/>
    <property type="match status" value="1"/>
</dbReference>
<dbReference type="PROSITE" id="PS00122">
    <property type="entry name" value="CARBOXYLESTERASE_B_1"/>
    <property type="match status" value="1"/>
</dbReference>
<sequence length="572" mass="64426">MTSRDSSSPEGLKLNDLPQSVEPLLHYFPGLGKAKGYLLDGKVTQFNNIPYGEIPFRWASAVPVETPWIGEEIRDCQNYGPSCPQPLRRFYPIPLVERPYTNTPGDDEFKCLSLNITMPVSKPSEDLKLPVMVWIHGGGFVAGSGSAPMTDGRSLAAMSHAFNLPTIIITISYRLGVFGFMANSDIEVVNKADGREQQTANWGLHDQRLALKWIRNHISAFGGDPDKVTVFGESAGSCSIDWHLSGPALFDRAILMSGVAGLCGISTVQEYDAWWHKLTDYFGISRHVTPEQRICAMRQVPAKDMLIAHDLYDCFIPLNQICDNGDVRIYSFGQYESRKLPIWCSGIMVGDCKNEGILFNHRDRFRLSGEELIKDLQEYLGLEKSKIVVDAYKITSDLCENEGTALVEHMITHSLFSLPNYALVKANPGVFYYHFDEPSTFQFGVEDGKPARNKWINTAHHALDDKYVFNILRPLMNEKQKRTGEAMAKAWLTFANGKEPWPSASFPSQPFVQVFGPEGECRLKSLDEDEPVRKYSSMEKILQAQLLQDFCNWGEERAENRSDLLNDPWKST</sequence>
<dbReference type="InterPro" id="IPR019826">
    <property type="entry name" value="Carboxylesterase_B_AS"/>
</dbReference>
<accession>A0A8E2JYU1</accession>
<dbReference type="Proteomes" id="UP000250140">
    <property type="component" value="Unassembled WGS sequence"/>
</dbReference>
<feature type="domain" description="Carboxylesterase type B" evidence="5">
    <location>
        <begin position="39"/>
        <end position="502"/>
    </location>
</feature>
<keyword evidence="7" id="KW-1185">Reference proteome</keyword>
<organism evidence="6 7">
    <name type="scientific">Glonium stellatum</name>
    <dbReference type="NCBI Taxonomy" id="574774"/>
    <lineage>
        <taxon>Eukaryota</taxon>
        <taxon>Fungi</taxon>
        <taxon>Dikarya</taxon>
        <taxon>Ascomycota</taxon>
        <taxon>Pezizomycotina</taxon>
        <taxon>Dothideomycetes</taxon>
        <taxon>Pleosporomycetidae</taxon>
        <taxon>Gloniales</taxon>
        <taxon>Gloniaceae</taxon>
        <taxon>Glonium</taxon>
    </lineage>
</organism>
<evidence type="ECO:0000256" key="2">
    <source>
        <dbReference type="ARBA" id="ARBA00010515"/>
    </source>
</evidence>
<dbReference type="SUPFAM" id="SSF53474">
    <property type="entry name" value="alpha/beta-Hydrolases"/>
    <property type="match status" value="1"/>
</dbReference>
<protein>
    <recommendedName>
        <fullName evidence="4">Carboxylic ester hydrolase</fullName>
        <ecNumber evidence="4">3.1.1.-</ecNumber>
    </recommendedName>
</protein>
<dbReference type="AlphaFoldDB" id="A0A8E2JYU1"/>
<dbReference type="InterPro" id="IPR050309">
    <property type="entry name" value="Type-B_Carboxylest/Lipase"/>
</dbReference>
<evidence type="ECO:0000259" key="5">
    <source>
        <dbReference type="Pfam" id="PF00135"/>
    </source>
</evidence>